<feature type="compositionally biased region" description="Polar residues" evidence="1">
    <location>
        <begin position="128"/>
        <end position="139"/>
    </location>
</feature>
<dbReference type="Proteomes" id="UP001049176">
    <property type="component" value="Chromosome 4"/>
</dbReference>
<name>A0A9P7UVU0_9AGAR</name>
<evidence type="ECO:0000256" key="1">
    <source>
        <dbReference type="SAM" id="MobiDB-lite"/>
    </source>
</evidence>
<gene>
    <name evidence="2" type="ORF">E1B28_007483</name>
</gene>
<comment type="caution">
    <text evidence="2">The sequence shown here is derived from an EMBL/GenBank/DDBJ whole genome shotgun (WGS) entry which is preliminary data.</text>
</comment>
<evidence type="ECO:0000313" key="3">
    <source>
        <dbReference type="Proteomes" id="UP001049176"/>
    </source>
</evidence>
<dbReference type="RefSeq" id="XP_043010314.1">
    <property type="nucleotide sequence ID" value="XM_043152228.1"/>
</dbReference>
<dbReference type="AlphaFoldDB" id="A0A9P7UVU0"/>
<keyword evidence="3" id="KW-1185">Reference proteome</keyword>
<dbReference type="OrthoDB" id="3063862at2759"/>
<dbReference type="KEGG" id="more:E1B28_007483"/>
<organism evidence="2 3">
    <name type="scientific">Marasmius oreades</name>
    <name type="common">fairy-ring Marasmius</name>
    <dbReference type="NCBI Taxonomy" id="181124"/>
    <lineage>
        <taxon>Eukaryota</taxon>
        <taxon>Fungi</taxon>
        <taxon>Dikarya</taxon>
        <taxon>Basidiomycota</taxon>
        <taxon>Agaricomycotina</taxon>
        <taxon>Agaricomycetes</taxon>
        <taxon>Agaricomycetidae</taxon>
        <taxon>Agaricales</taxon>
        <taxon>Marasmiineae</taxon>
        <taxon>Marasmiaceae</taxon>
        <taxon>Marasmius</taxon>
    </lineage>
</organism>
<protein>
    <submittedName>
        <fullName evidence="2">Uncharacterized protein</fullName>
    </submittedName>
</protein>
<evidence type="ECO:0000313" key="2">
    <source>
        <dbReference type="EMBL" id="KAG7093844.1"/>
    </source>
</evidence>
<dbReference type="EMBL" id="CM032184">
    <property type="protein sequence ID" value="KAG7093844.1"/>
    <property type="molecule type" value="Genomic_DNA"/>
</dbReference>
<accession>A0A9P7UVU0</accession>
<sequence>MESSGEEQEENERKAQGMDITIDISILSAVEMKKTEKKHKSVPTYLVINSNDVWNVLRNRLFEKMSSALNTDGLSCNDYAVTFTVARISPQPMPLACEDDYKQLISHSLKAKSELTARILAIEKAKKNQTGNKENTGIQPPSDEDDEVNEKKTKKKKVHL</sequence>
<feature type="region of interest" description="Disordered" evidence="1">
    <location>
        <begin position="125"/>
        <end position="160"/>
    </location>
</feature>
<proteinExistence type="predicted"/>
<dbReference type="GeneID" id="66076559"/>
<reference evidence="2" key="1">
    <citation type="journal article" date="2021" name="Genome Biol. Evol.">
        <title>The assembled and annotated genome of the fairy-ring fungus Marasmius oreades.</title>
        <authorList>
            <person name="Hiltunen M."/>
            <person name="Ament-Velasquez S.L."/>
            <person name="Johannesson H."/>
        </authorList>
    </citation>
    <scope>NUCLEOTIDE SEQUENCE</scope>
    <source>
        <strain evidence="2">03SP1</strain>
    </source>
</reference>